<feature type="region of interest" description="Disordered" evidence="1">
    <location>
        <begin position="12"/>
        <end position="50"/>
    </location>
</feature>
<keyword evidence="3" id="KW-1185">Reference proteome</keyword>
<evidence type="ECO:0000313" key="3">
    <source>
        <dbReference type="Proteomes" id="UP000613401"/>
    </source>
</evidence>
<gene>
    <name evidence="2" type="ORF">GCG54_00013578</name>
</gene>
<reference evidence="2" key="2">
    <citation type="submission" date="2020-03" db="EMBL/GenBank/DDBJ databases">
        <authorList>
            <person name="Fu F.-F."/>
            <person name="Chen J."/>
        </authorList>
    </citation>
    <scope>NUCLEOTIDE SEQUENCE</scope>
    <source>
        <strain evidence="2">Lc1</strain>
    </source>
</reference>
<evidence type="ECO:0000256" key="1">
    <source>
        <dbReference type="SAM" id="MobiDB-lite"/>
    </source>
</evidence>
<dbReference type="AlphaFoldDB" id="A0A8H4CL13"/>
<evidence type="ECO:0000313" key="2">
    <source>
        <dbReference type="EMBL" id="KAF3805905.1"/>
    </source>
</evidence>
<reference evidence="2" key="1">
    <citation type="journal article" date="2020" name="Phytopathology">
        <title>Genome sequence and comparative analysis of Colletotrichum gloeosporioides isolated from Liriodendron leaves.</title>
        <authorList>
            <person name="Fu F.F."/>
            <person name="Hao Z."/>
            <person name="Wang P."/>
            <person name="Lu Y."/>
            <person name="Xue L.J."/>
            <person name="Wei G."/>
            <person name="Tian Y."/>
            <person name="Baishi H."/>
            <person name="Xu H."/>
            <person name="Shi J."/>
            <person name="Cheng T."/>
            <person name="Wang G."/>
            <person name="Yi Y."/>
            <person name="Chen J."/>
        </authorList>
    </citation>
    <scope>NUCLEOTIDE SEQUENCE</scope>
    <source>
        <strain evidence="2">Lc1</strain>
    </source>
</reference>
<sequence length="313" mass="35841">MCLICTRNIRRNDGWKPPPLSEDDEEDDSPRPGSYTIPPQKTIVQPAPSHSAHPTFAAYEVPEPTPETESALRPLRAPFGCVVYDTTATARSPRTARLARALFDRTTMCRRIDKSRDSPDRIEVVTFPLPETASNQERAEACVAHYEREVESRMAMADKAELVSWFLPERFMDSYYSRMILAIKRFEVDDDDDVEIASWEPALTRERFAMSVRRTESRYGSYLLIKWLPQKELFAEVDNPGYTAQKRVVCGGEFAFENIGSGLRDATNEVAVFYYHYVQDGLLDQHLENARATRQILSDKAEEDHHQQGQDIK</sequence>
<dbReference type="RefSeq" id="XP_045265064.1">
    <property type="nucleotide sequence ID" value="XM_045413430.1"/>
</dbReference>
<comment type="caution">
    <text evidence="2">The sequence shown here is derived from an EMBL/GenBank/DDBJ whole genome shotgun (WGS) entry which is preliminary data.</text>
</comment>
<organism evidence="2 3">
    <name type="scientific">Colletotrichum gloeosporioides</name>
    <name type="common">Anthracnose fungus</name>
    <name type="synonym">Glomerella cingulata</name>
    <dbReference type="NCBI Taxonomy" id="474922"/>
    <lineage>
        <taxon>Eukaryota</taxon>
        <taxon>Fungi</taxon>
        <taxon>Dikarya</taxon>
        <taxon>Ascomycota</taxon>
        <taxon>Pezizomycotina</taxon>
        <taxon>Sordariomycetes</taxon>
        <taxon>Hypocreomycetidae</taxon>
        <taxon>Glomerellales</taxon>
        <taxon>Glomerellaceae</taxon>
        <taxon>Colletotrichum</taxon>
        <taxon>Colletotrichum gloeosporioides species complex</taxon>
    </lineage>
</organism>
<dbReference type="Proteomes" id="UP000613401">
    <property type="component" value="Unassembled WGS sequence"/>
</dbReference>
<name>A0A8H4CL13_COLGL</name>
<protein>
    <submittedName>
        <fullName evidence="2">Uncharacterized protein</fullName>
    </submittedName>
</protein>
<accession>A0A8H4CL13</accession>
<proteinExistence type="predicted"/>
<dbReference type="EMBL" id="WVTB01000038">
    <property type="protein sequence ID" value="KAF3805905.1"/>
    <property type="molecule type" value="Genomic_DNA"/>
</dbReference>
<dbReference type="GeneID" id="69020694"/>